<dbReference type="AlphaFoldDB" id="A0A9P4T797"/>
<keyword evidence="3" id="KW-1185">Reference proteome</keyword>
<reference evidence="2" key="1">
    <citation type="submission" date="2019-04" db="EMBL/GenBank/DDBJ databases">
        <title>Sequencing of skin fungus with MAO and IRED activity.</title>
        <authorList>
            <person name="Marsaioli A.J."/>
            <person name="Bonatto J.M.C."/>
            <person name="Reis Junior O."/>
        </authorList>
    </citation>
    <scope>NUCLEOTIDE SEQUENCE</scope>
    <source>
        <strain evidence="2">30M1</strain>
    </source>
</reference>
<evidence type="ECO:0000313" key="3">
    <source>
        <dbReference type="Proteomes" id="UP000801428"/>
    </source>
</evidence>
<accession>A0A9P4T797</accession>
<protein>
    <submittedName>
        <fullName evidence="2">Uncharacterized protein</fullName>
    </submittedName>
</protein>
<organism evidence="2 3">
    <name type="scientific">Curvularia kusanoi</name>
    <name type="common">Cochliobolus kusanoi</name>
    <dbReference type="NCBI Taxonomy" id="90978"/>
    <lineage>
        <taxon>Eukaryota</taxon>
        <taxon>Fungi</taxon>
        <taxon>Dikarya</taxon>
        <taxon>Ascomycota</taxon>
        <taxon>Pezizomycotina</taxon>
        <taxon>Dothideomycetes</taxon>
        <taxon>Pleosporomycetidae</taxon>
        <taxon>Pleosporales</taxon>
        <taxon>Pleosporineae</taxon>
        <taxon>Pleosporaceae</taxon>
        <taxon>Curvularia</taxon>
    </lineage>
</organism>
<evidence type="ECO:0000256" key="1">
    <source>
        <dbReference type="SAM" id="MobiDB-lite"/>
    </source>
</evidence>
<comment type="caution">
    <text evidence="2">The sequence shown here is derived from an EMBL/GenBank/DDBJ whole genome shotgun (WGS) entry which is preliminary data.</text>
</comment>
<feature type="region of interest" description="Disordered" evidence="1">
    <location>
        <begin position="356"/>
        <end position="381"/>
    </location>
</feature>
<gene>
    <name evidence="2" type="ORF">E8E13_003965</name>
</gene>
<name>A0A9P4T797_CURKU</name>
<dbReference type="EMBL" id="SWKU01000029">
    <property type="protein sequence ID" value="KAF2996068.1"/>
    <property type="molecule type" value="Genomic_DNA"/>
</dbReference>
<feature type="region of interest" description="Disordered" evidence="1">
    <location>
        <begin position="43"/>
        <end position="83"/>
    </location>
</feature>
<feature type="region of interest" description="Disordered" evidence="1">
    <location>
        <begin position="143"/>
        <end position="172"/>
    </location>
</feature>
<dbReference type="OrthoDB" id="422086at2759"/>
<feature type="compositionally biased region" description="Basic and acidic residues" evidence="1">
    <location>
        <begin position="150"/>
        <end position="172"/>
    </location>
</feature>
<dbReference type="Proteomes" id="UP000801428">
    <property type="component" value="Unassembled WGS sequence"/>
</dbReference>
<evidence type="ECO:0000313" key="2">
    <source>
        <dbReference type="EMBL" id="KAF2996068.1"/>
    </source>
</evidence>
<proteinExistence type="predicted"/>
<sequence length="611" mass="66142">MELPSTATFLLNINGFNLAVQPATNPGTVKLKKAAVKIVGVAGPAPGATPQGTKGNDTTPFQKANVQPDIPSNPSPEAHTPPQAIKLGTSSLDDMFARLASPKYAYGTNAIAPLPQKSPPPPAKFTSPVRPDKDMFKFEDFVDAVPVPTKESDSGRAQADGKKQSEQSGREQLEEVKRALLTKMNLNPKPLPSAPLRDHHKVDQSQQEAPGGMDDAAKSGDSQSTLEAEYLRKATAYLNDFPCKPGESAHLIKNVAGKLRAAFAASLTEPVTDNVEKLRSRYVFAIVNYVNQKVKMSSKPLTANDVKSLLQIDNGDLLRLCATLKEDGFLAFHSLEHVTNLCQYILYVEPPAGASSSSDNSVPEKRLDAGGSGQIATSSGSPRIAKVSAELPMDTTGQSTKFADDPMEGLKAWPTAEKRDHGAIYRTCVLKGVSGVKSLHQLQALVWGGKLESISMPESGSEQAQVKFLTPEACQTYLDSTQNGIELHGDTKKTFVFVDKHSEPNSINDVIQNCIDGNASRCVRAVGADDDWSDEALVKLAGGRQQIPRDIDCVRQGKTARGHHYLEFRFGNIYHALNFKRYLASDEEWEHCSIIYAPDPCQLASGVHDKD</sequence>
<feature type="region of interest" description="Disordered" evidence="1">
    <location>
        <begin position="186"/>
        <end position="224"/>
    </location>
</feature>
<feature type="compositionally biased region" description="Polar residues" evidence="1">
    <location>
        <begin position="50"/>
        <end position="65"/>
    </location>
</feature>